<evidence type="ECO:0000313" key="5">
    <source>
        <dbReference type="Proteomes" id="UP000270296"/>
    </source>
</evidence>
<evidence type="ECO:0000256" key="1">
    <source>
        <dbReference type="ARBA" id="ARBA00007381"/>
    </source>
</evidence>
<dbReference type="InterPro" id="IPR018181">
    <property type="entry name" value="Heat_shock_70_CS"/>
</dbReference>
<dbReference type="InterPro" id="IPR043129">
    <property type="entry name" value="ATPase_NBD"/>
</dbReference>
<dbReference type="Gene3D" id="3.30.420.40">
    <property type="match status" value="4"/>
</dbReference>
<dbReference type="GO" id="GO:0140662">
    <property type="term" value="F:ATP-dependent protein folding chaperone"/>
    <property type="evidence" value="ECO:0007669"/>
    <property type="project" value="InterPro"/>
</dbReference>
<dbReference type="FunFam" id="3.30.420.40:FF:000028">
    <property type="entry name" value="heat shock 70 kDa protein-like"/>
    <property type="match status" value="1"/>
</dbReference>
<keyword evidence="5" id="KW-1185">Reference proteome</keyword>
<dbReference type="InterPro" id="IPR013126">
    <property type="entry name" value="Hsp_70_fam"/>
</dbReference>
<evidence type="ECO:0000256" key="3">
    <source>
        <dbReference type="ARBA" id="ARBA00022840"/>
    </source>
</evidence>
<dbReference type="Pfam" id="PF00012">
    <property type="entry name" value="HSP70"/>
    <property type="match status" value="1"/>
</dbReference>
<comment type="similarity">
    <text evidence="1">Belongs to the heat shock protein 70 family.</text>
</comment>
<reference evidence="6" key="1">
    <citation type="submission" date="2016-06" db="UniProtKB">
        <authorList>
            <consortium name="WormBaseParasite"/>
        </authorList>
    </citation>
    <scope>IDENTIFICATION</scope>
</reference>
<keyword evidence="3" id="KW-0067">ATP-binding</keyword>
<dbReference type="OrthoDB" id="2401965at2759"/>
<gene>
    <name evidence="4" type="ORF">SBAD_LOCUS6755</name>
</gene>
<dbReference type="PRINTS" id="PR00301">
    <property type="entry name" value="HEATSHOCK70"/>
</dbReference>
<name>A0A183IT08_9BILA</name>
<dbReference type="WBParaSite" id="SBAD_0000701801-mRNA-1">
    <property type="protein sequence ID" value="SBAD_0000701801-mRNA-1"/>
    <property type="gene ID" value="SBAD_0000701801"/>
</dbReference>
<dbReference type="Gene3D" id="3.30.30.30">
    <property type="match status" value="1"/>
</dbReference>
<keyword evidence="2" id="KW-0547">Nucleotide-binding</keyword>
<dbReference type="Gene3D" id="3.90.640.10">
    <property type="entry name" value="Actin, Chain A, domain 4"/>
    <property type="match status" value="1"/>
</dbReference>
<dbReference type="PANTHER" id="PTHR19375">
    <property type="entry name" value="HEAT SHOCK PROTEIN 70KDA"/>
    <property type="match status" value="1"/>
</dbReference>
<dbReference type="EMBL" id="UZAM01010019">
    <property type="protein sequence ID" value="VDP10752.1"/>
    <property type="molecule type" value="Genomic_DNA"/>
</dbReference>
<dbReference type="PROSITE" id="PS01036">
    <property type="entry name" value="HSP70_3"/>
    <property type="match status" value="1"/>
</dbReference>
<dbReference type="GO" id="GO:0006950">
    <property type="term" value="P:response to stress"/>
    <property type="evidence" value="ECO:0007669"/>
    <property type="project" value="UniProtKB-ARBA"/>
</dbReference>
<organism evidence="6">
    <name type="scientific">Soboliphyme baturini</name>
    <dbReference type="NCBI Taxonomy" id="241478"/>
    <lineage>
        <taxon>Eukaryota</taxon>
        <taxon>Metazoa</taxon>
        <taxon>Ecdysozoa</taxon>
        <taxon>Nematoda</taxon>
        <taxon>Enoplea</taxon>
        <taxon>Dorylaimia</taxon>
        <taxon>Dioctophymatida</taxon>
        <taxon>Dioctophymatoidea</taxon>
        <taxon>Soboliphymatidae</taxon>
        <taxon>Soboliphyme</taxon>
    </lineage>
</organism>
<evidence type="ECO:0000313" key="6">
    <source>
        <dbReference type="WBParaSite" id="SBAD_0000701801-mRNA-1"/>
    </source>
</evidence>
<dbReference type="Proteomes" id="UP000270296">
    <property type="component" value="Unassembled WGS sequence"/>
</dbReference>
<dbReference type="PROSITE" id="PS00329">
    <property type="entry name" value="HSP70_2"/>
    <property type="match status" value="1"/>
</dbReference>
<reference evidence="4 5" key="2">
    <citation type="submission" date="2018-11" db="EMBL/GenBank/DDBJ databases">
        <authorList>
            <consortium name="Pathogen Informatics"/>
        </authorList>
    </citation>
    <scope>NUCLEOTIDE SEQUENCE [LARGE SCALE GENOMIC DNA]</scope>
</reference>
<proteinExistence type="inferred from homology"/>
<dbReference type="AlphaFoldDB" id="A0A183IT08"/>
<sequence>MILNGTKPQFDIPTSSSRRLYYPEEISAKILLHLRKIATDHFKGRAIAKAVMSVPAEFDDQQRNATVQAAQLAGFDVLRVVNEPTAAALAYGLHEKPNITYVLIVDLGGGTLDVSLLLSLRGMFVTIAMADVIRVKFGASVEDDAELRSVRAAAESAKLTLTYETHTVVNLTFTSLHTVPTATLQYNLSRTAFEDVNRSLFLKVLQPIEVVLRDANLTKVDIDEIVLIGGSTRIPKIRQLIAEYFDKSPNCRIDPELAVGIGVAMQAGILEGAWPLQVSAVELPARFKKIHIYDDSNDV</sequence>
<dbReference type="SUPFAM" id="SSF53067">
    <property type="entry name" value="Actin-like ATPase domain"/>
    <property type="match status" value="2"/>
</dbReference>
<evidence type="ECO:0000256" key="2">
    <source>
        <dbReference type="ARBA" id="ARBA00022741"/>
    </source>
</evidence>
<protein>
    <submittedName>
        <fullName evidence="6">Heat shock protein 70</fullName>
    </submittedName>
</protein>
<accession>A0A183IT08</accession>
<dbReference type="GO" id="GO:0005524">
    <property type="term" value="F:ATP binding"/>
    <property type="evidence" value="ECO:0007669"/>
    <property type="project" value="UniProtKB-KW"/>
</dbReference>
<evidence type="ECO:0000313" key="4">
    <source>
        <dbReference type="EMBL" id="VDP10752.1"/>
    </source>
</evidence>